<dbReference type="SUPFAM" id="SSF51658">
    <property type="entry name" value="Xylose isomerase-like"/>
    <property type="match status" value="1"/>
</dbReference>
<keyword evidence="3" id="KW-1185">Reference proteome</keyword>
<evidence type="ECO:0000313" key="3">
    <source>
        <dbReference type="Proteomes" id="UP000003963"/>
    </source>
</evidence>
<dbReference type="PANTHER" id="PTHR12110:SF41">
    <property type="entry name" value="INOSOSE DEHYDRATASE"/>
    <property type="match status" value="1"/>
</dbReference>
<protein>
    <submittedName>
        <fullName evidence="2">Collagen alpha-1(X) chain</fullName>
    </submittedName>
</protein>
<gene>
    <name evidence="2" type="ORF">SSOG_08083</name>
</gene>
<dbReference type="HOGENOM" id="CLU_936313_0_0_11"/>
<dbReference type="InterPro" id="IPR036237">
    <property type="entry name" value="Xyl_isomerase-like_sf"/>
</dbReference>
<dbReference type="AlphaFoldDB" id="D9WTH5"/>
<dbReference type="PANTHER" id="PTHR12110">
    <property type="entry name" value="HYDROXYPYRUVATE ISOMERASE"/>
    <property type="match status" value="1"/>
</dbReference>
<dbReference type="EMBL" id="GG657754">
    <property type="protein sequence ID" value="EFL28369.1"/>
    <property type="molecule type" value="Genomic_DNA"/>
</dbReference>
<dbReference type="Pfam" id="PF01261">
    <property type="entry name" value="AP_endonuc_2"/>
    <property type="match status" value="1"/>
</dbReference>
<sequence>MRKKTRMTIRAKKIAINPLQFVQTEDGWIDPALAPPLPERLKIISDAGLRAVHADVPADMTAAAYGKLLADHGLAPAPGYISGPLPEDDASLRAHLDKTARISEQQAELGLSTVFVATGMSKEAPRVRRPAVGAESDRGRLERVRDVFAKMGETARANGVAAAFHPHVGTWAETEEETRFILDTVPADTLSFGPDIGHLGWAGADVPGLLRDYGDRVAALHIKDYHADVAARGTAEDLDYRATVLAGLWAEPGHASVDIPGLLAELPADFDGWLIIEVDRGAQDTAEESIRLCGQWAARQTH</sequence>
<dbReference type="STRING" id="457427.SSOG_08083"/>
<evidence type="ECO:0000313" key="2">
    <source>
        <dbReference type="EMBL" id="EFL28369.1"/>
    </source>
</evidence>
<proteinExistence type="predicted"/>
<dbReference type="InterPro" id="IPR013022">
    <property type="entry name" value="Xyl_isomerase-like_TIM-brl"/>
</dbReference>
<dbReference type="Proteomes" id="UP000003963">
    <property type="component" value="Unassembled WGS sequence"/>
</dbReference>
<evidence type="ECO:0000259" key="1">
    <source>
        <dbReference type="Pfam" id="PF01261"/>
    </source>
</evidence>
<accession>D9WTH5</accession>
<organism evidence="2 3">
    <name type="scientific">Streptomyces himastatinicus ATCC 53653</name>
    <dbReference type="NCBI Taxonomy" id="457427"/>
    <lineage>
        <taxon>Bacteria</taxon>
        <taxon>Bacillati</taxon>
        <taxon>Actinomycetota</taxon>
        <taxon>Actinomycetes</taxon>
        <taxon>Kitasatosporales</taxon>
        <taxon>Streptomycetaceae</taxon>
        <taxon>Streptomyces</taxon>
        <taxon>Streptomyces violaceusniger group</taxon>
    </lineage>
</organism>
<name>D9WTH5_9ACTN</name>
<feature type="domain" description="Xylose isomerase-like TIM barrel" evidence="1">
    <location>
        <begin position="42"/>
        <end position="291"/>
    </location>
</feature>
<dbReference type="InterPro" id="IPR050312">
    <property type="entry name" value="IolE/XylAMocC-like"/>
</dbReference>
<dbReference type="Gene3D" id="3.20.20.150">
    <property type="entry name" value="Divalent-metal-dependent TIM barrel enzymes"/>
    <property type="match status" value="1"/>
</dbReference>
<keyword evidence="2" id="KW-0176">Collagen</keyword>
<reference evidence="2 3" key="1">
    <citation type="submission" date="2009-02" db="EMBL/GenBank/DDBJ databases">
        <title>Annotation of Streptomyces hygroscopicus strain ATCC 53653.</title>
        <authorList>
            <consortium name="The Broad Institute Genome Sequencing Platform"/>
            <consortium name="Broad Institute Microbial Sequencing Center"/>
            <person name="Fischbach M."/>
            <person name="Godfrey P."/>
            <person name="Ward D."/>
            <person name="Young S."/>
            <person name="Zeng Q."/>
            <person name="Koehrsen M."/>
            <person name="Alvarado L."/>
            <person name="Berlin A.M."/>
            <person name="Bochicchio J."/>
            <person name="Borenstein D."/>
            <person name="Chapman S.B."/>
            <person name="Chen Z."/>
            <person name="Engels R."/>
            <person name="Freedman E."/>
            <person name="Gellesch M."/>
            <person name="Goldberg J."/>
            <person name="Griggs A."/>
            <person name="Gujja S."/>
            <person name="Heilman E.R."/>
            <person name="Heiman D.I."/>
            <person name="Hepburn T.A."/>
            <person name="Howarth C."/>
            <person name="Jen D."/>
            <person name="Larson L."/>
            <person name="Lewis B."/>
            <person name="Mehta T."/>
            <person name="Park D."/>
            <person name="Pearson M."/>
            <person name="Richards J."/>
            <person name="Roberts A."/>
            <person name="Saif S."/>
            <person name="Shea T.D."/>
            <person name="Shenoy N."/>
            <person name="Sisk P."/>
            <person name="Stolte C."/>
            <person name="Sykes S.N."/>
            <person name="Thomson T."/>
            <person name="Walk T."/>
            <person name="White J."/>
            <person name="Yandava C."/>
            <person name="Straight P."/>
            <person name="Clardy J."/>
            <person name="Hung D."/>
            <person name="Kolter R."/>
            <person name="Mekalanos J."/>
            <person name="Walker S."/>
            <person name="Walsh C.T."/>
            <person name="Wieland-Brown L.C."/>
            <person name="Haas B."/>
            <person name="Nusbaum C."/>
            <person name="Birren B."/>
        </authorList>
    </citation>
    <scope>NUCLEOTIDE SEQUENCE [LARGE SCALE GENOMIC DNA]</scope>
    <source>
        <strain evidence="2 3">ATCC 53653</strain>
    </source>
</reference>